<accession>A0ABW3Q9H4</accession>
<name>A0ABW3Q9H4_9BACL</name>
<comment type="caution">
    <text evidence="4">The sequence shown here is derived from an EMBL/GenBank/DDBJ whole genome shotgun (WGS) entry which is preliminary data.</text>
</comment>
<keyword evidence="1 4" id="KW-0489">Methyltransferase</keyword>
<evidence type="ECO:0000256" key="3">
    <source>
        <dbReference type="ARBA" id="ARBA00022691"/>
    </source>
</evidence>
<organism evidence="4 5">
    <name type="scientific">Paenibacillus provencensis</name>
    <dbReference type="NCBI Taxonomy" id="441151"/>
    <lineage>
        <taxon>Bacteria</taxon>
        <taxon>Bacillati</taxon>
        <taxon>Bacillota</taxon>
        <taxon>Bacilli</taxon>
        <taxon>Bacillales</taxon>
        <taxon>Paenibacillaceae</taxon>
        <taxon>Paenibacillus</taxon>
    </lineage>
</organism>
<dbReference type="Pfam" id="PF02086">
    <property type="entry name" value="MethyltransfD12"/>
    <property type="match status" value="1"/>
</dbReference>
<dbReference type="InterPro" id="IPR029063">
    <property type="entry name" value="SAM-dependent_MTases_sf"/>
</dbReference>
<keyword evidence="2" id="KW-0808">Transferase</keyword>
<gene>
    <name evidence="4" type="ORF">ACFQ3J_24320</name>
</gene>
<proteinExistence type="predicted"/>
<dbReference type="InterPro" id="IPR012327">
    <property type="entry name" value="MeTrfase_D12"/>
</dbReference>
<dbReference type="SUPFAM" id="SSF53335">
    <property type="entry name" value="S-adenosyl-L-methionine-dependent methyltransferases"/>
    <property type="match status" value="1"/>
</dbReference>
<keyword evidence="3" id="KW-0949">S-adenosyl-L-methionine</keyword>
<dbReference type="EMBL" id="JBHTKX010000008">
    <property type="protein sequence ID" value="MFD1131249.1"/>
    <property type="molecule type" value="Genomic_DNA"/>
</dbReference>
<sequence>MNKLSNVKSTMRYYGGKSWLAKHLISLFPEDYTYTTFVDVFGGGAHVVTQKAKTTRIEVFNDKDADLANFMLIMAGDQREELKCRLRALPTSRYLFEKWQDEWFSGERPSSDIERAVRYYYIQRMKIVPHPNEKSGFRSSKVKCPARDYQNSINNIDRFADRFKEIIIEKKDFRDIIDMYDSPSTFFFADPPYLNNEHLYSGAFQRQDHIDLSKRLTDIQGKAMVTYYAHPLILDLYKDWRLETIDAAVGGVTKRALGQVRNRKTEHIFMNYQEERQLTLWDA</sequence>
<dbReference type="PANTHER" id="PTHR30481">
    <property type="entry name" value="DNA ADENINE METHYLASE"/>
    <property type="match status" value="1"/>
</dbReference>
<evidence type="ECO:0000256" key="1">
    <source>
        <dbReference type="ARBA" id="ARBA00022603"/>
    </source>
</evidence>
<protein>
    <submittedName>
        <fullName evidence="4">DNA adenine methylase</fullName>
    </submittedName>
</protein>
<dbReference type="RefSeq" id="WP_090727658.1">
    <property type="nucleotide sequence ID" value="NZ_JBHTKX010000008.1"/>
</dbReference>
<evidence type="ECO:0000313" key="5">
    <source>
        <dbReference type="Proteomes" id="UP001597169"/>
    </source>
</evidence>
<reference evidence="5" key="1">
    <citation type="journal article" date="2019" name="Int. J. Syst. Evol. Microbiol.">
        <title>The Global Catalogue of Microorganisms (GCM) 10K type strain sequencing project: providing services to taxonomists for standard genome sequencing and annotation.</title>
        <authorList>
            <consortium name="The Broad Institute Genomics Platform"/>
            <consortium name="The Broad Institute Genome Sequencing Center for Infectious Disease"/>
            <person name="Wu L."/>
            <person name="Ma J."/>
        </authorList>
    </citation>
    <scope>NUCLEOTIDE SEQUENCE [LARGE SCALE GENOMIC DNA]</scope>
    <source>
        <strain evidence="5">CCUG 53519</strain>
    </source>
</reference>
<dbReference type="GO" id="GO:0008168">
    <property type="term" value="F:methyltransferase activity"/>
    <property type="evidence" value="ECO:0007669"/>
    <property type="project" value="UniProtKB-KW"/>
</dbReference>
<dbReference type="PRINTS" id="PR00505">
    <property type="entry name" value="D12N6MTFRASE"/>
</dbReference>
<keyword evidence="5" id="KW-1185">Reference proteome</keyword>
<dbReference type="Proteomes" id="UP001597169">
    <property type="component" value="Unassembled WGS sequence"/>
</dbReference>
<evidence type="ECO:0000256" key="2">
    <source>
        <dbReference type="ARBA" id="ARBA00022679"/>
    </source>
</evidence>
<dbReference type="GO" id="GO:0032259">
    <property type="term" value="P:methylation"/>
    <property type="evidence" value="ECO:0007669"/>
    <property type="project" value="UniProtKB-KW"/>
</dbReference>
<evidence type="ECO:0000313" key="4">
    <source>
        <dbReference type="EMBL" id="MFD1131249.1"/>
    </source>
</evidence>
<dbReference type="Gene3D" id="3.40.50.150">
    <property type="entry name" value="Vaccinia Virus protein VP39"/>
    <property type="match status" value="2"/>
</dbReference>